<evidence type="ECO:0000313" key="1">
    <source>
        <dbReference type="EMBL" id="EJW95187.1"/>
    </source>
</evidence>
<accession>J9G073</accession>
<reference evidence="1" key="1">
    <citation type="journal article" date="2012" name="PLoS ONE">
        <title>Gene sets for utilization of primary and secondary nutrition supplies in the distal gut of endangered iberian lynx.</title>
        <authorList>
            <person name="Alcaide M."/>
            <person name="Messina E."/>
            <person name="Richter M."/>
            <person name="Bargiela R."/>
            <person name="Peplies J."/>
            <person name="Huws S.A."/>
            <person name="Newbold C.J."/>
            <person name="Golyshin P.N."/>
            <person name="Simon M.A."/>
            <person name="Lopez G."/>
            <person name="Yakimov M.M."/>
            <person name="Ferrer M."/>
        </authorList>
    </citation>
    <scope>NUCLEOTIDE SEQUENCE</scope>
</reference>
<dbReference type="AlphaFoldDB" id="J9G073"/>
<dbReference type="InterPro" id="IPR051319">
    <property type="entry name" value="Oligoribo/pAp-PDE_c-di-AMP_PDE"/>
</dbReference>
<name>J9G073_9ZZZZ</name>
<comment type="caution">
    <text evidence="1">The sequence shown here is derived from an EMBL/GenBank/DDBJ whole genome shotgun (WGS) entry which is preliminary data.</text>
</comment>
<dbReference type="PANTHER" id="PTHR47618">
    <property type="entry name" value="BIFUNCTIONAL OLIGORIBONUCLEASE AND PAP PHOSPHATASE NRNA"/>
    <property type="match status" value="1"/>
</dbReference>
<dbReference type="PANTHER" id="PTHR47618:SF1">
    <property type="entry name" value="BIFUNCTIONAL OLIGORIBONUCLEASE AND PAP PHOSPHATASE NRNA"/>
    <property type="match status" value="1"/>
</dbReference>
<organism evidence="1">
    <name type="scientific">gut metagenome</name>
    <dbReference type="NCBI Taxonomy" id="749906"/>
    <lineage>
        <taxon>unclassified sequences</taxon>
        <taxon>metagenomes</taxon>
        <taxon>organismal metagenomes</taxon>
    </lineage>
</organism>
<gene>
    <name evidence="1" type="ORF">EVA_16705</name>
</gene>
<sequence length="71" mass="7839">MDDQRFMLAKQVARIDHHIQIEDFGALDIVEVSAAATCEIQALMFKQAGMTIGPCAAQELMQGLIADSQRF</sequence>
<dbReference type="InterPro" id="IPR038763">
    <property type="entry name" value="DHH_sf"/>
</dbReference>
<protein>
    <submittedName>
        <fullName evidence="1">DHHA1 domain protein</fullName>
    </submittedName>
</protein>
<feature type="non-terminal residue" evidence="1">
    <location>
        <position position="71"/>
    </location>
</feature>
<proteinExistence type="predicted"/>
<dbReference type="EMBL" id="AMCI01005947">
    <property type="protein sequence ID" value="EJW95187.1"/>
    <property type="molecule type" value="Genomic_DNA"/>
</dbReference>
<dbReference type="Gene3D" id="3.90.1640.10">
    <property type="entry name" value="inorganic pyrophosphatase (n-terminal core)"/>
    <property type="match status" value="1"/>
</dbReference>
<dbReference type="SUPFAM" id="SSF64182">
    <property type="entry name" value="DHH phosphoesterases"/>
    <property type="match status" value="1"/>
</dbReference>